<dbReference type="Pfam" id="PF25680">
    <property type="entry name" value="Mom"/>
    <property type="match status" value="1"/>
</dbReference>
<dbReference type="Proteomes" id="UP001596152">
    <property type="component" value="Unassembled WGS sequence"/>
</dbReference>
<organism evidence="1 2">
    <name type="scientific">Brevundimonas staleyi</name>
    <dbReference type="NCBI Taxonomy" id="74326"/>
    <lineage>
        <taxon>Bacteria</taxon>
        <taxon>Pseudomonadati</taxon>
        <taxon>Pseudomonadota</taxon>
        <taxon>Alphaproteobacteria</taxon>
        <taxon>Caulobacterales</taxon>
        <taxon>Caulobacteraceae</taxon>
        <taxon>Brevundimonas</taxon>
    </lineage>
</organism>
<dbReference type="InterPro" id="IPR057895">
    <property type="entry name" value="Mom"/>
</dbReference>
<dbReference type="RefSeq" id="WP_374039557.1">
    <property type="nucleotide sequence ID" value="NZ_CP169083.1"/>
</dbReference>
<gene>
    <name evidence="1" type="ORF">ACFPIE_03250</name>
</gene>
<accession>A0ABW0FME3</accession>
<dbReference type="EMBL" id="JBHSLF010000006">
    <property type="protein sequence ID" value="MFC5342915.1"/>
    <property type="molecule type" value="Genomic_DNA"/>
</dbReference>
<sequence length="287" mass="31469">MQLPLSLVAQRWRDRRPVWRPQREPLDARRYAVERLPGVADARAFVQAHHYSGSYPAAIAAYGMMEQRPNRAAALVGVAVFSVPVQPRAADAYGAGGARFCDLGRFVLLDHVAGNAETWFLRRALAGLARDKTGEAGRPLYSLCLAYSDPIPRLDRAGRLIFAGHYGGIYAASSALYLGRATPRTLWLADDATAISARALSKLRADDTGARYAYESLRRLGAPPIRPGETGAAYVARALRDGPFRPLRHRGNHVYAFPCGATSTRRSMRARLAADLPYPRRTDPLTA</sequence>
<name>A0ABW0FME3_9CAUL</name>
<evidence type="ECO:0000313" key="1">
    <source>
        <dbReference type="EMBL" id="MFC5342915.1"/>
    </source>
</evidence>
<comment type="caution">
    <text evidence="1">The sequence shown here is derived from an EMBL/GenBank/DDBJ whole genome shotgun (WGS) entry which is preliminary data.</text>
</comment>
<evidence type="ECO:0008006" key="3">
    <source>
        <dbReference type="Google" id="ProtNLM"/>
    </source>
</evidence>
<evidence type="ECO:0000313" key="2">
    <source>
        <dbReference type="Proteomes" id="UP001596152"/>
    </source>
</evidence>
<reference evidence="2" key="1">
    <citation type="journal article" date="2019" name="Int. J. Syst. Evol. Microbiol.">
        <title>The Global Catalogue of Microorganisms (GCM) 10K type strain sequencing project: providing services to taxonomists for standard genome sequencing and annotation.</title>
        <authorList>
            <consortium name="The Broad Institute Genomics Platform"/>
            <consortium name="The Broad Institute Genome Sequencing Center for Infectious Disease"/>
            <person name="Wu L."/>
            <person name="Ma J."/>
        </authorList>
    </citation>
    <scope>NUCLEOTIDE SEQUENCE [LARGE SCALE GENOMIC DNA]</scope>
    <source>
        <strain evidence="2">JCM 12125</strain>
    </source>
</reference>
<protein>
    <recommendedName>
        <fullName evidence="3">DUF1702 family protein</fullName>
    </recommendedName>
</protein>
<keyword evidence="2" id="KW-1185">Reference proteome</keyword>
<proteinExistence type="predicted"/>